<evidence type="ECO:0008006" key="6">
    <source>
        <dbReference type="Google" id="ProtNLM"/>
    </source>
</evidence>
<accession>A0A381S592</accession>
<dbReference type="InterPro" id="IPR002855">
    <property type="entry name" value="PPS/PS"/>
</dbReference>
<proteinExistence type="inferred from homology"/>
<dbReference type="GO" id="GO:0005524">
    <property type="term" value="F:ATP binding"/>
    <property type="evidence" value="ECO:0007669"/>
    <property type="project" value="UniProtKB-KW"/>
</dbReference>
<dbReference type="InterPro" id="IPR038138">
    <property type="entry name" value="PPS/PS_sf"/>
</dbReference>
<keyword evidence="4" id="KW-0173">Coenzyme A biosynthesis</keyword>
<evidence type="ECO:0000313" key="5">
    <source>
        <dbReference type="EMBL" id="SUZ99230.1"/>
    </source>
</evidence>
<dbReference type="PANTHER" id="PTHR40695:SF1">
    <property type="entry name" value="4-PHOSPHOPANTOATE--BETA-ALANINE LIGASE"/>
    <property type="match status" value="1"/>
</dbReference>
<gene>
    <name evidence="5" type="ORF">METZ01_LOCUS52084</name>
</gene>
<dbReference type="EMBL" id="UINC01002682">
    <property type="protein sequence ID" value="SUZ99230.1"/>
    <property type="molecule type" value="Genomic_DNA"/>
</dbReference>
<dbReference type="SUPFAM" id="SSF52467">
    <property type="entry name" value="DHS-like NAD/FAD-binding domain"/>
    <property type="match status" value="1"/>
</dbReference>
<evidence type="ECO:0000256" key="4">
    <source>
        <dbReference type="ARBA" id="ARBA00022993"/>
    </source>
</evidence>
<dbReference type="InterPro" id="IPR029035">
    <property type="entry name" value="DHS-like_NAD/FAD-binding_dom"/>
</dbReference>
<dbReference type="HAMAP" id="MF_02224">
    <property type="entry name" value="PPS"/>
    <property type="match status" value="1"/>
</dbReference>
<evidence type="ECO:0000256" key="1">
    <source>
        <dbReference type="ARBA" id="ARBA00022598"/>
    </source>
</evidence>
<dbReference type="AlphaFoldDB" id="A0A381S592"/>
<name>A0A381S592_9ZZZZ</name>
<reference evidence="5" key="1">
    <citation type="submission" date="2018-05" db="EMBL/GenBank/DDBJ databases">
        <authorList>
            <person name="Lanie J.A."/>
            <person name="Ng W.-L."/>
            <person name="Kazmierczak K.M."/>
            <person name="Andrzejewski T.M."/>
            <person name="Davidsen T.M."/>
            <person name="Wayne K.J."/>
            <person name="Tettelin H."/>
            <person name="Glass J.I."/>
            <person name="Rusch D."/>
            <person name="Podicherti R."/>
            <person name="Tsui H.-C.T."/>
            <person name="Winkler M.E."/>
        </authorList>
    </citation>
    <scope>NUCLEOTIDE SEQUENCE</scope>
</reference>
<evidence type="ECO:0000256" key="2">
    <source>
        <dbReference type="ARBA" id="ARBA00022741"/>
    </source>
</evidence>
<dbReference type="NCBIfam" id="NF010324">
    <property type="entry name" value="PRK13761.1"/>
    <property type="match status" value="1"/>
</dbReference>
<dbReference type="GO" id="GO:0015937">
    <property type="term" value="P:coenzyme A biosynthetic process"/>
    <property type="evidence" value="ECO:0007669"/>
    <property type="project" value="UniProtKB-KW"/>
</dbReference>
<evidence type="ECO:0000256" key="3">
    <source>
        <dbReference type="ARBA" id="ARBA00022840"/>
    </source>
</evidence>
<keyword evidence="3" id="KW-0067">ATP-binding</keyword>
<dbReference type="GO" id="GO:0016874">
    <property type="term" value="F:ligase activity"/>
    <property type="evidence" value="ECO:0007669"/>
    <property type="project" value="UniProtKB-KW"/>
</dbReference>
<protein>
    <recommendedName>
        <fullName evidence="6">Phosphopantothenate/pantothenate synthetase</fullName>
    </recommendedName>
</protein>
<organism evidence="5">
    <name type="scientific">marine metagenome</name>
    <dbReference type="NCBI Taxonomy" id="408172"/>
    <lineage>
        <taxon>unclassified sequences</taxon>
        <taxon>metagenomes</taxon>
        <taxon>ecological metagenomes</taxon>
    </lineage>
</organism>
<keyword evidence="2" id="KW-0547">Nucleotide-binding</keyword>
<dbReference type="PANTHER" id="PTHR40695">
    <property type="entry name" value="4-PHOSPHOPANTOATE--BETA-ALANINE LIGASE"/>
    <property type="match status" value="1"/>
</dbReference>
<dbReference type="Gene3D" id="3.40.50.12640">
    <property type="entry name" value="Phosphopantoate/pantothenate synthetase"/>
    <property type="match status" value="1"/>
</dbReference>
<sequence>VDRIPKDHPRYQSLIAREKLVAAGELVASAGLIAHGRGEAFDYLLGEKTTEPAHYAINAAAGLLCNARQPVISANGNTVALAGPAIAELATTLSARVEVNLFHRSSARVEGLVALLRQTGIEPLGERPDFRIPGLASERAKCCRAGIGNADVVLVPLEDGDRCQALVNLGKKVIAIDLNPLSRTARTAHVTIVDELTRCLPLLIAAVNRKLPMDNEFDNEKNLTEVMELMCAVLRNGQPITKNE</sequence>
<keyword evidence="1" id="KW-0436">Ligase</keyword>
<dbReference type="Pfam" id="PF02006">
    <property type="entry name" value="PPS_PS"/>
    <property type="match status" value="1"/>
</dbReference>
<feature type="non-terminal residue" evidence="5">
    <location>
        <position position="1"/>
    </location>
</feature>